<feature type="domain" description="PIN" evidence="1">
    <location>
        <begin position="8"/>
        <end position="138"/>
    </location>
</feature>
<dbReference type="SUPFAM" id="SSF88723">
    <property type="entry name" value="PIN domain-like"/>
    <property type="match status" value="1"/>
</dbReference>
<reference evidence="2" key="1">
    <citation type="submission" date="2009-10" db="EMBL/GenBank/DDBJ databases">
        <title>Diversity of trophic interactions inside an arsenic-rich microbial ecosystem.</title>
        <authorList>
            <person name="Bertin P.N."/>
            <person name="Heinrich-Salmeron A."/>
            <person name="Pelletier E."/>
            <person name="Goulhen-Chollet F."/>
            <person name="Arsene-Ploetze F."/>
            <person name="Gallien S."/>
            <person name="Calteau A."/>
            <person name="Vallenet D."/>
            <person name="Casiot C."/>
            <person name="Chane-Woon-Ming B."/>
            <person name="Giloteaux L."/>
            <person name="Barakat M."/>
            <person name="Bonnefoy V."/>
            <person name="Bruneel O."/>
            <person name="Chandler M."/>
            <person name="Cleiss J."/>
            <person name="Duran R."/>
            <person name="Elbaz-Poulichet F."/>
            <person name="Fonknechten N."/>
            <person name="Lauga B."/>
            <person name="Mornico D."/>
            <person name="Ortet P."/>
            <person name="Schaeffer C."/>
            <person name="Siguier P."/>
            <person name="Alexander Thil Smith A."/>
            <person name="Van Dorsselaer A."/>
            <person name="Weissenbach J."/>
            <person name="Medigue C."/>
            <person name="Le Paslier D."/>
        </authorList>
    </citation>
    <scope>NUCLEOTIDE SEQUENCE</scope>
</reference>
<dbReference type="InterPro" id="IPR002716">
    <property type="entry name" value="PIN_dom"/>
</dbReference>
<proteinExistence type="predicted"/>
<protein>
    <recommendedName>
        <fullName evidence="1">PIN domain-containing protein</fullName>
    </recommendedName>
</protein>
<dbReference type="Pfam" id="PF10130">
    <property type="entry name" value="PIN_2"/>
    <property type="match status" value="1"/>
</dbReference>
<organism evidence="2">
    <name type="scientific">mine drainage metagenome</name>
    <dbReference type="NCBI Taxonomy" id="410659"/>
    <lineage>
        <taxon>unclassified sequences</taxon>
        <taxon>metagenomes</taxon>
        <taxon>ecological metagenomes</taxon>
    </lineage>
</organism>
<dbReference type="EMBL" id="CABQ01000075">
    <property type="protein sequence ID" value="CBI07180.1"/>
    <property type="molecule type" value="Genomic_DNA"/>
</dbReference>
<dbReference type="AlphaFoldDB" id="E6QIW4"/>
<comment type="caution">
    <text evidence="2">The sequence shown here is derived from an EMBL/GenBank/DDBJ whole genome shotgun (WGS) entry which is preliminary data.</text>
</comment>
<name>E6QIW4_9ZZZZ</name>
<evidence type="ECO:0000259" key="1">
    <source>
        <dbReference type="Pfam" id="PF10130"/>
    </source>
</evidence>
<gene>
    <name evidence="2" type="ORF">CARN6_0503</name>
</gene>
<accession>E6QIW4</accession>
<sequence>MSHAKRIVLDANILLRAVFGIRVRDLLRDYEDVASFFTPDVCLRDARAYIPVIASTRRFDPASGLMVLDQLARVVEIVDRDIYQEFETIARQRMLSRDEGDWPIAATCLLLDCPVWTEDQDFFGSGIATWTTNNVELFLRDA</sequence>
<dbReference type="InterPro" id="IPR029060">
    <property type="entry name" value="PIN-like_dom_sf"/>
</dbReference>
<evidence type="ECO:0000313" key="2">
    <source>
        <dbReference type="EMBL" id="CBI07180.1"/>
    </source>
</evidence>
<dbReference type="Gene3D" id="3.40.50.1010">
    <property type="entry name" value="5'-nuclease"/>
    <property type="match status" value="1"/>
</dbReference>